<evidence type="ECO:0000259" key="3">
    <source>
        <dbReference type="Pfam" id="PF08620"/>
    </source>
</evidence>
<feature type="compositionally biased region" description="Low complexity" evidence="2">
    <location>
        <begin position="48"/>
        <end position="62"/>
    </location>
</feature>
<organism evidence="5 6">
    <name type="scientific">Cephalotrichum gorgonifer</name>
    <dbReference type="NCBI Taxonomy" id="2041049"/>
    <lineage>
        <taxon>Eukaryota</taxon>
        <taxon>Fungi</taxon>
        <taxon>Dikarya</taxon>
        <taxon>Ascomycota</taxon>
        <taxon>Pezizomycotina</taxon>
        <taxon>Sordariomycetes</taxon>
        <taxon>Hypocreomycetidae</taxon>
        <taxon>Microascales</taxon>
        <taxon>Microascaceae</taxon>
        <taxon>Cephalotrichum</taxon>
    </lineage>
</organism>
<evidence type="ECO:0000259" key="4">
    <source>
        <dbReference type="Pfam" id="PF08621"/>
    </source>
</evidence>
<dbReference type="Pfam" id="PF08621">
    <property type="entry name" value="RPAP1_N"/>
    <property type="match status" value="1"/>
</dbReference>
<dbReference type="PANTHER" id="PTHR21483">
    <property type="entry name" value="RNA POLYMERASE II-ASSOCIATED PROTEIN 1"/>
    <property type="match status" value="1"/>
</dbReference>
<dbReference type="AlphaFoldDB" id="A0AAE8MVA3"/>
<reference evidence="5" key="1">
    <citation type="submission" date="2018-03" db="EMBL/GenBank/DDBJ databases">
        <authorList>
            <person name="Guldener U."/>
        </authorList>
    </citation>
    <scope>NUCLEOTIDE SEQUENCE</scope>
</reference>
<dbReference type="InterPro" id="IPR013929">
    <property type="entry name" value="RPAP1_C"/>
</dbReference>
<evidence type="ECO:0000256" key="1">
    <source>
        <dbReference type="ARBA" id="ARBA00009953"/>
    </source>
</evidence>
<dbReference type="InterPro" id="IPR039913">
    <property type="entry name" value="RPAP1/Rba50"/>
</dbReference>
<feature type="compositionally biased region" description="Basic residues" evidence="2">
    <location>
        <begin position="36"/>
        <end position="47"/>
    </location>
</feature>
<feature type="compositionally biased region" description="Low complexity" evidence="2">
    <location>
        <begin position="163"/>
        <end position="178"/>
    </location>
</feature>
<feature type="compositionally biased region" description="Basic and acidic residues" evidence="2">
    <location>
        <begin position="85"/>
        <end position="97"/>
    </location>
</feature>
<evidence type="ECO:0000313" key="5">
    <source>
        <dbReference type="EMBL" id="SPO01372.1"/>
    </source>
</evidence>
<sequence>MDSSLLVNDLVENEVGSHNPLQDDDFKSPATGFPAPKKRVSAFKQRKAAAAAGAPAPANKPASTSRSTPQGNRGGPSTAGDDFYATEKRRIDRENRELLQGMAPAEIEAARRELMNGLDASLIERLFKRSNIDEQDTTKLPFDGPSESRLPPPTVTVEDVSEQAPAAAPKQPATPKAPSRQPVDEDRAPDKPPENLFPISDAPKSTHFPAPSDPDLDPSDPDFLESLHTKYFPNLPADPSKLAWMAPLPTEGSHADKESPYFPDQATVSTSALRFDFTGRLLPPRLSRSIPVSKGLHHHGQAPEAAGYTVEELSILARSAVPAQRCMAFQTLGRILYRLGNGEWGTTIDDAMAMGIWHSVKEGRVLDSLAEAAAQEHGHRSSQAFALEALWLFEKGGWKEKIRPR</sequence>
<feature type="compositionally biased region" description="Acidic residues" evidence="2">
    <location>
        <begin position="214"/>
        <end position="223"/>
    </location>
</feature>
<dbReference type="Proteomes" id="UP001187682">
    <property type="component" value="Unassembled WGS sequence"/>
</dbReference>
<dbReference type="GO" id="GO:0006366">
    <property type="term" value="P:transcription by RNA polymerase II"/>
    <property type="evidence" value="ECO:0007669"/>
    <property type="project" value="InterPro"/>
</dbReference>
<evidence type="ECO:0000256" key="2">
    <source>
        <dbReference type="SAM" id="MobiDB-lite"/>
    </source>
</evidence>
<dbReference type="EMBL" id="ONZQ02000005">
    <property type="protein sequence ID" value="SPO01372.1"/>
    <property type="molecule type" value="Genomic_DNA"/>
</dbReference>
<feature type="domain" description="RPAP1 N-terminal" evidence="4">
    <location>
        <begin position="89"/>
        <end position="134"/>
    </location>
</feature>
<evidence type="ECO:0000313" key="6">
    <source>
        <dbReference type="Proteomes" id="UP001187682"/>
    </source>
</evidence>
<feature type="domain" description="RPAP1 C-terminal" evidence="3">
    <location>
        <begin position="273"/>
        <end position="339"/>
    </location>
</feature>
<comment type="similarity">
    <text evidence="1">Belongs to the RPAP1 family.</text>
</comment>
<feature type="region of interest" description="Disordered" evidence="2">
    <location>
        <begin position="1"/>
        <end position="97"/>
    </location>
</feature>
<name>A0AAE8MVA3_9PEZI</name>
<proteinExistence type="inferred from homology"/>
<feature type="compositionally biased region" description="Basic and acidic residues" evidence="2">
    <location>
        <begin position="182"/>
        <end position="193"/>
    </location>
</feature>
<feature type="region of interest" description="Disordered" evidence="2">
    <location>
        <begin position="136"/>
        <end position="225"/>
    </location>
</feature>
<comment type="caution">
    <text evidence="5">The sequence shown here is derived from an EMBL/GenBank/DDBJ whole genome shotgun (WGS) entry which is preliminary data.</text>
</comment>
<keyword evidence="6" id="KW-1185">Reference proteome</keyword>
<dbReference type="InterPro" id="IPR013930">
    <property type="entry name" value="RPAP1_N"/>
</dbReference>
<dbReference type="Pfam" id="PF08620">
    <property type="entry name" value="RPAP1_C"/>
    <property type="match status" value="1"/>
</dbReference>
<gene>
    <name evidence="5" type="ORF">DNG_04048</name>
</gene>
<protein>
    <submittedName>
        <fullName evidence="5">Related to Plasmodium yoelii rhoptry protein</fullName>
    </submittedName>
</protein>
<accession>A0AAE8MVA3</accession>
<dbReference type="PANTHER" id="PTHR21483:SF18">
    <property type="entry name" value="RNA POLYMERASE II-ASSOCIATED PROTEIN 1"/>
    <property type="match status" value="1"/>
</dbReference>